<gene>
    <name evidence="12" type="primary">fttA</name>
    <name evidence="16" type="ORF">J4203_04185</name>
</gene>
<evidence type="ECO:0000259" key="14">
    <source>
        <dbReference type="SMART" id="SM00849"/>
    </source>
</evidence>
<evidence type="ECO:0000256" key="4">
    <source>
        <dbReference type="ARBA" id="ARBA00022759"/>
    </source>
</evidence>
<keyword evidence="2 12" id="KW-0540">Nuclease</keyword>
<dbReference type="GO" id="GO:0004532">
    <property type="term" value="F:RNA exonuclease activity"/>
    <property type="evidence" value="ECO:0007669"/>
    <property type="project" value="UniProtKB-UniRule"/>
</dbReference>
<evidence type="ECO:0000259" key="15">
    <source>
        <dbReference type="SMART" id="SM01027"/>
    </source>
</evidence>
<keyword evidence="10 12" id="KW-0238">DNA-binding</keyword>
<dbReference type="GO" id="GO:0008270">
    <property type="term" value="F:zinc ion binding"/>
    <property type="evidence" value="ECO:0007669"/>
    <property type="project" value="UniProtKB-UniRule"/>
</dbReference>
<dbReference type="AlphaFoldDB" id="A0A8T4LJJ5"/>
<evidence type="ECO:0000256" key="3">
    <source>
        <dbReference type="ARBA" id="ARBA00022723"/>
    </source>
</evidence>
<comment type="similarity">
    <text evidence="12">Belongs to the metallo-beta-lactamase superfamily. RNA-metabolizing metallo-beta-lactamase-like family. FttA subfamily.</text>
</comment>
<evidence type="ECO:0000256" key="6">
    <source>
        <dbReference type="ARBA" id="ARBA00022833"/>
    </source>
</evidence>
<evidence type="ECO:0000256" key="8">
    <source>
        <dbReference type="ARBA" id="ARBA00022884"/>
    </source>
</evidence>
<evidence type="ECO:0000313" key="17">
    <source>
        <dbReference type="Proteomes" id="UP000678237"/>
    </source>
</evidence>
<keyword evidence="3 12" id="KW-0479">Metal-binding</keyword>
<dbReference type="CDD" id="cd22532">
    <property type="entry name" value="KH-II_CPSF_arch_rpt1"/>
    <property type="match status" value="1"/>
</dbReference>
<keyword evidence="5 12" id="KW-0378">Hydrolase</keyword>
<dbReference type="InterPro" id="IPR004087">
    <property type="entry name" value="KH_dom"/>
</dbReference>
<dbReference type="EC" id="3.1.-.-" evidence="12"/>
<feature type="domain" description="Beta-Casp" evidence="15">
    <location>
        <begin position="418"/>
        <end position="539"/>
    </location>
</feature>
<feature type="binding site" evidence="12">
    <location>
        <position position="349"/>
    </location>
    <ligand>
        <name>Zn(2+)</name>
        <dbReference type="ChEBI" id="CHEBI:29105"/>
        <label>2</label>
    </ligand>
</feature>
<reference evidence="16" key="2">
    <citation type="submission" date="2021-05" db="EMBL/GenBank/DDBJ databases">
        <title>Protein family content uncovers lineage relationships and bacterial pathway maintenance mechanisms in DPANN archaea.</title>
        <authorList>
            <person name="Castelle C.J."/>
            <person name="Meheust R."/>
            <person name="Jaffe A.L."/>
            <person name="Seitz K."/>
            <person name="Gong X."/>
            <person name="Baker B.J."/>
            <person name="Banfield J.F."/>
        </authorList>
    </citation>
    <scope>NUCLEOTIDE SEQUENCE</scope>
    <source>
        <strain evidence="16">RIFCSPLOWO2_01_FULL_58_19</strain>
    </source>
</reference>
<keyword evidence="9 12" id="KW-0805">Transcription regulation</keyword>
<reference evidence="16" key="1">
    <citation type="submission" date="2021-03" db="EMBL/GenBank/DDBJ databases">
        <authorList>
            <person name="Jaffe A."/>
        </authorList>
    </citation>
    <scope>NUCLEOTIDE SEQUENCE</scope>
    <source>
        <strain evidence="16">RIFCSPLOWO2_01_FULL_58_19</strain>
    </source>
</reference>
<comment type="caution">
    <text evidence="16">The sequence shown here is derived from an EMBL/GenBank/DDBJ whole genome shotgun (WGS) entry which is preliminary data.</text>
</comment>
<dbReference type="InterPro" id="IPR001279">
    <property type="entry name" value="Metallo-B-lactamas"/>
</dbReference>
<feature type="domain" description="Metallo-beta-lactamase" evidence="14">
    <location>
        <begin position="191"/>
        <end position="406"/>
    </location>
</feature>
<dbReference type="GO" id="GO:0003677">
    <property type="term" value="F:DNA binding"/>
    <property type="evidence" value="ECO:0007669"/>
    <property type="project" value="UniProtKB-KW"/>
</dbReference>
<feature type="region of interest" description="Metallo-beta-lactamase C-terminus" evidence="12">
    <location>
        <begin position="572"/>
        <end position="630"/>
    </location>
</feature>
<evidence type="ECO:0000259" key="13">
    <source>
        <dbReference type="SMART" id="SM00322"/>
    </source>
</evidence>
<protein>
    <recommendedName>
        <fullName evidence="12">Transcription termination factor FttA</fullName>
        <ecNumber evidence="12">3.1.-.-</ecNumber>
    </recommendedName>
</protein>
<name>A0A8T4LJJ5_9ARCH</name>
<feature type="binding site" evidence="12">
    <location>
        <position position="244"/>
    </location>
    <ligand>
        <name>Zn(2+)</name>
        <dbReference type="ChEBI" id="CHEBI:29105"/>
        <label>2</label>
    </ligand>
</feature>
<feature type="binding site" evidence="12">
    <location>
        <position position="349"/>
    </location>
    <ligand>
        <name>Zn(2+)</name>
        <dbReference type="ChEBI" id="CHEBI:29105"/>
        <label>1</label>
    </ligand>
</feature>
<dbReference type="Gene3D" id="3.30.300.230">
    <property type="match status" value="1"/>
</dbReference>
<feature type="region of interest" description="KHa" evidence="12">
    <location>
        <begin position="2"/>
        <end position="69"/>
    </location>
</feature>
<feature type="binding site" evidence="12">
    <location>
        <position position="326"/>
    </location>
    <ligand>
        <name>Zn(2+)</name>
        <dbReference type="ChEBI" id="CHEBI:29105"/>
        <label>1</label>
    </ligand>
</feature>
<dbReference type="Pfam" id="PF00753">
    <property type="entry name" value="Lactamase_B"/>
    <property type="match status" value="1"/>
</dbReference>
<dbReference type="SMART" id="SM01027">
    <property type="entry name" value="Beta-Casp"/>
    <property type="match status" value="1"/>
</dbReference>
<evidence type="ECO:0000256" key="2">
    <source>
        <dbReference type="ARBA" id="ARBA00022722"/>
    </source>
</evidence>
<feature type="region of interest" description="KHb" evidence="12">
    <location>
        <begin position="70"/>
        <end position="137"/>
    </location>
</feature>
<dbReference type="GO" id="GO:0003723">
    <property type="term" value="F:RNA binding"/>
    <property type="evidence" value="ECO:0007669"/>
    <property type="project" value="UniProtKB-UniRule"/>
</dbReference>
<comment type="cofactor">
    <cofactor evidence="12">
        <name>Zn(2+)</name>
        <dbReference type="ChEBI" id="CHEBI:29105"/>
    </cofactor>
    <text evidence="12">Binds 2 Zn(2+) ions, which are required for nuclease activity.</text>
</comment>
<evidence type="ECO:0000256" key="12">
    <source>
        <dbReference type="HAMAP-Rule" id="MF_00870"/>
    </source>
</evidence>
<dbReference type="Pfam" id="PF17214">
    <property type="entry name" value="KH_TffA"/>
    <property type="match status" value="1"/>
</dbReference>
<accession>A0A8T4LJJ5</accession>
<dbReference type="InterPro" id="IPR015946">
    <property type="entry name" value="KH_dom-like_a/b"/>
</dbReference>
<dbReference type="NCBIfam" id="TIGR03675">
    <property type="entry name" value="arCOG00543"/>
    <property type="match status" value="1"/>
</dbReference>
<evidence type="ECO:0000256" key="10">
    <source>
        <dbReference type="ARBA" id="ARBA00023125"/>
    </source>
</evidence>
<dbReference type="Pfam" id="PF07521">
    <property type="entry name" value="RMMBL"/>
    <property type="match status" value="1"/>
</dbReference>
<keyword evidence="7 12" id="KW-0269">Exonuclease</keyword>
<evidence type="ECO:0000256" key="1">
    <source>
        <dbReference type="ARBA" id="ARBA00022472"/>
    </source>
</evidence>
<dbReference type="CDD" id="cd16295">
    <property type="entry name" value="TTHA0252-CPSF-like_MBL-fold"/>
    <property type="match status" value="1"/>
</dbReference>
<keyword evidence="1 12" id="KW-0806">Transcription termination</keyword>
<dbReference type="SMART" id="SM00322">
    <property type="entry name" value="KH"/>
    <property type="match status" value="1"/>
</dbReference>
<dbReference type="InterPro" id="IPR033769">
    <property type="entry name" value="TffA_KH"/>
</dbReference>
<dbReference type="InterPro" id="IPR050698">
    <property type="entry name" value="MBL"/>
</dbReference>
<evidence type="ECO:0000313" key="16">
    <source>
        <dbReference type="EMBL" id="MBS3063046.1"/>
    </source>
</evidence>
<comment type="function">
    <text evidence="12">Terminates transcription on the whole genome. Termination is linked to FttA-mediated RNA cleavage and does not require NTP hydrolysis. Cleaves endonucleolytically at the RNA exit channel of RNA polymerase (RNAP); the 5'-3' exonuclease activity of this protein degrades the nascent RNA released from RNAP.</text>
</comment>
<dbReference type="HAMAP" id="MF_00870">
    <property type="entry name" value="FttA"/>
    <property type="match status" value="1"/>
</dbReference>
<dbReference type="InterPro" id="IPR019975">
    <property type="entry name" value="aCPSF1"/>
</dbReference>
<feature type="domain" description="K Homology" evidence="13">
    <location>
        <begin position="95"/>
        <end position="165"/>
    </location>
</feature>
<evidence type="ECO:0000256" key="7">
    <source>
        <dbReference type="ARBA" id="ARBA00022839"/>
    </source>
</evidence>
<dbReference type="InterPro" id="IPR036866">
    <property type="entry name" value="RibonucZ/Hydroxyglut_hydro"/>
</dbReference>
<dbReference type="GO" id="GO:0006353">
    <property type="term" value="P:DNA-templated transcription termination"/>
    <property type="evidence" value="ECO:0007669"/>
    <property type="project" value="UniProtKB-UniRule"/>
</dbReference>
<dbReference type="Proteomes" id="UP000678237">
    <property type="component" value="Unassembled WGS sequence"/>
</dbReference>
<dbReference type="Gene3D" id="3.30.300.20">
    <property type="match status" value="1"/>
</dbReference>
<keyword evidence="4 12" id="KW-0255">Endonuclease</keyword>
<organism evidence="16 17">
    <name type="scientific">Candidatus Iainarchaeum sp</name>
    <dbReference type="NCBI Taxonomy" id="3101447"/>
    <lineage>
        <taxon>Archaea</taxon>
        <taxon>Candidatus Iainarchaeota</taxon>
        <taxon>Candidatus Iainarchaeia</taxon>
        <taxon>Candidatus Iainarchaeales</taxon>
        <taxon>Candidatus Iainarchaeaceae</taxon>
        <taxon>Candidatus Iainarchaeum</taxon>
    </lineage>
</organism>
<keyword evidence="11" id="KW-0804">Transcription</keyword>
<keyword evidence="8 12" id="KW-0694">RNA-binding</keyword>
<dbReference type="PANTHER" id="PTHR11203">
    <property type="entry name" value="CLEAVAGE AND POLYADENYLATION SPECIFICITY FACTOR FAMILY MEMBER"/>
    <property type="match status" value="1"/>
</dbReference>
<dbReference type="Gene3D" id="3.40.50.10890">
    <property type="match status" value="1"/>
</dbReference>
<dbReference type="PANTHER" id="PTHR11203:SF51">
    <property type="entry name" value="CLEAVAGE AND POLYADENYLATION SPECIFICITY FACTOR"/>
    <property type="match status" value="1"/>
</dbReference>
<comment type="caution">
    <text evidence="12">Lacks conserved residue(s) required for the propagation of feature annotation.</text>
</comment>
<feature type="binding site" evidence="12">
    <location>
        <position position="243"/>
    </location>
    <ligand>
        <name>Zn(2+)</name>
        <dbReference type="ChEBI" id="CHEBI:29105"/>
        <label>2</label>
    </ligand>
</feature>
<proteinExistence type="inferred from homology"/>
<evidence type="ECO:0000256" key="5">
    <source>
        <dbReference type="ARBA" id="ARBA00022801"/>
    </source>
</evidence>
<evidence type="ECO:0000256" key="9">
    <source>
        <dbReference type="ARBA" id="ARBA00023015"/>
    </source>
</evidence>
<feature type="binding site" evidence="12">
    <location>
        <position position="597"/>
    </location>
    <ligand>
        <name>Zn(2+)</name>
        <dbReference type="ChEBI" id="CHEBI:29105"/>
        <label>2</label>
    </ligand>
</feature>
<dbReference type="InterPro" id="IPR011108">
    <property type="entry name" value="RMMBL"/>
</dbReference>
<comment type="subunit">
    <text evidence="12">Homodimer. Interacts with RNA polymerase (RNAP), interacts with the Spt4-Spt5 complex.</text>
</comment>
<feature type="binding site" evidence="12">
    <location>
        <position position="239"/>
    </location>
    <ligand>
        <name>Zn(2+)</name>
        <dbReference type="ChEBI" id="CHEBI:29105"/>
        <label>1</label>
    </ligand>
</feature>
<dbReference type="SMART" id="SM00849">
    <property type="entry name" value="Lactamase_B"/>
    <property type="match status" value="1"/>
</dbReference>
<dbReference type="Gene3D" id="3.60.15.10">
    <property type="entry name" value="Ribonuclease Z/Hydroxyacylglutathione hydrolase-like"/>
    <property type="match status" value="1"/>
</dbReference>
<feature type="binding site" evidence="12">
    <location>
        <position position="241"/>
    </location>
    <ligand>
        <name>Zn(2+)</name>
        <dbReference type="ChEBI" id="CHEBI:29105"/>
        <label>1</label>
    </ligand>
</feature>
<evidence type="ECO:0000256" key="11">
    <source>
        <dbReference type="ARBA" id="ARBA00023163"/>
    </source>
</evidence>
<keyword evidence="6 12" id="KW-0862">Zinc</keyword>
<dbReference type="GO" id="GO:0004521">
    <property type="term" value="F:RNA endonuclease activity"/>
    <property type="evidence" value="ECO:0007669"/>
    <property type="project" value="UniProtKB-UniRule"/>
</dbReference>
<sequence>MVDFLKQIKETIQAALPAETQITSIEMEGPEVAIYTRNPKAFFENEGYVAKIAFDLKKRINIRTDKSLLLEEEKARALLEQIVPKEAIVKQLYFSPAFSEVTIEAIKPGLVIGKGGETSKKIILETGWTPNIIRAPTSDSEILKGVRHHLHKYSNERKKILQEVAKNIYRETTDKNSWIRLTALGGFRQVGRSCMLVETRETKVLMDCGINVADPEEPYPYLDAIRFPVNELNAVIISHPHMDHCGFVPYLFKLGYRGPVYCTPPARDLMALMGFDYIDVLLKEGKEPPYTERDVKEMVKYCIPREYREVTDIAPDMRLTLHNAAHILGSASVHLHIGDGAHNLVYSGDIKYGFTRLFNNVDMKYPRLETLIIESTYGGRDDIHPPREEAEERLVRLVAEVVHKGGNVLIPVFAVGRSQELMLVIEDAYRTGRLQAKCYIDGLVKEASAIHTAYPEYLRKQVQRRVLQNDSPFTSDIFQSVTPQTRDEVLNQGGAIILASSGMLTGGASLDYLYRLSENPQNALIFVGWQGEGSLGRKIQGGLRSIPITVAGGRTKELKINMRVETVEGFSGHCDRNELMAYMRNLKPKPKRCLVNHGDQQNTLEFAKTVSTRFHINSSAIRNLDAVRLR</sequence>
<dbReference type="InterPro" id="IPR022712">
    <property type="entry name" value="Beta_Casp"/>
</dbReference>
<dbReference type="Pfam" id="PF10996">
    <property type="entry name" value="Beta-Casp"/>
    <property type="match status" value="1"/>
</dbReference>
<dbReference type="SUPFAM" id="SSF56281">
    <property type="entry name" value="Metallo-hydrolase/oxidoreductase"/>
    <property type="match status" value="1"/>
</dbReference>
<dbReference type="EMBL" id="JAGVWE010000004">
    <property type="protein sequence ID" value="MBS3063046.1"/>
    <property type="molecule type" value="Genomic_DNA"/>
</dbReference>